<evidence type="ECO:0000256" key="13">
    <source>
        <dbReference type="PROSITE-ProRule" id="PRU00023"/>
    </source>
</evidence>
<dbReference type="PROSITE" id="PS50297">
    <property type="entry name" value="ANK_REP_REGION"/>
    <property type="match status" value="1"/>
</dbReference>
<feature type="region of interest" description="Disordered" evidence="15">
    <location>
        <begin position="354"/>
        <end position="374"/>
    </location>
</feature>
<dbReference type="Gene3D" id="2.60.120.10">
    <property type="entry name" value="Jelly Rolls"/>
    <property type="match status" value="1"/>
</dbReference>
<keyword evidence="6 14" id="KW-0631">Potassium channel</keyword>
<dbReference type="Pfam" id="PF00027">
    <property type="entry name" value="cNMP_binding"/>
    <property type="match status" value="1"/>
</dbReference>
<keyword evidence="5" id="KW-0812">Transmembrane</keyword>
<evidence type="ECO:0000256" key="9">
    <source>
        <dbReference type="ARBA" id="ARBA00022989"/>
    </source>
</evidence>
<dbReference type="GO" id="GO:0034702">
    <property type="term" value="C:monoatomic ion channel complex"/>
    <property type="evidence" value="ECO:0007669"/>
    <property type="project" value="UniProtKB-KW"/>
</dbReference>
<dbReference type="PANTHER" id="PTHR45743">
    <property type="entry name" value="POTASSIUM CHANNEL AKT1"/>
    <property type="match status" value="1"/>
</dbReference>
<dbReference type="InterPro" id="IPR014710">
    <property type="entry name" value="RmlC-like_jellyroll"/>
</dbReference>
<evidence type="ECO:0000256" key="1">
    <source>
        <dbReference type="ARBA" id="ARBA00004141"/>
    </source>
</evidence>
<evidence type="ECO:0000313" key="19">
    <source>
        <dbReference type="Proteomes" id="UP001642360"/>
    </source>
</evidence>
<dbReference type="InterPro" id="IPR021789">
    <property type="entry name" value="KHA_dom"/>
</dbReference>
<feature type="domain" description="KHA" evidence="17">
    <location>
        <begin position="405"/>
        <end position="486"/>
    </location>
</feature>
<evidence type="ECO:0000256" key="7">
    <source>
        <dbReference type="ARBA" id="ARBA00022882"/>
    </source>
</evidence>
<evidence type="ECO:0000256" key="11">
    <source>
        <dbReference type="ARBA" id="ARBA00023136"/>
    </source>
</evidence>
<keyword evidence="7 14" id="KW-0851">Voltage-gated channel</keyword>
<comment type="subunit">
    <text evidence="14">The potassium channel is composed of a homo- or heterotetrameric complex of pore-forming subunits.</text>
</comment>
<name>A0ABC8U6Z7_9AQUA</name>
<evidence type="ECO:0000259" key="16">
    <source>
        <dbReference type="PROSITE" id="PS50042"/>
    </source>
</evidence>
<evidence type="ECO:0000256" key="4">
    <source>
        <dbReference type="ARBA" id="ARBA00022538"/>
    </source>
</evidence>
<keyword evidence="10 14" id="KW-0406">Ion transport</keyword>
<comment type="function">
    <text evidence="14">Potassium channel.</text>
</comment>
<keyword evidence="11" id="KW-0472">Membrane</keyword>
<dbReference type="Pfam" id="PF11834">
    <property type="entry name" value="KHA"/>
    <property type="match status" value="1"/>
</dbReference>
<dbReference type="SUPFAM" id="SSF48403">
    <property type="entry name" value="Ankyrin repeat"/>
    <property type="match status" value="1"/>
</dbReference>
<sequence length="486" mass="54816">VLQRETVRTASEFAKRNQLPSHVQDQMLSHICLKFKTDGLKQQETLNSLPKAIRSSIAYYLFFPIVQTVHLFQGVSHDFLFQLVFFFFLPCFSFFSVSEMEAEYFPPKEDVILQNEAPTDVYILVSGAVDLIANIDGHDQVLGKAVEGEMFGEVGVLCHRPQPFTVRTTNLSQILRLNRTTMINMIQANAEDARIILNNLFRKLKDLECFGSEQHIDLSLILSQWLDEGPKGESCSHAGDPLLQEVRAIDLLDSEARHKTERGKACNSNRCSKDVNSTTEDGQTTLNLAVLKGQIEKATNLLEEGANANKPDAKGWTPNILKEQTGNKSINDLILNYENRGILSEHRIEITETETAENNRHEQFKPTKNGATNCSDSYLRRRTFFSPNNSSYPADTRVGRFLKRRVTIHMKFQKKSSSQKQLGKLIILHDSLEVLFSVAGQKFGGYNVTKVVNSENAEIDDISVIQDGDHLFLLTDDGEVRDCNVT</sequence>
<evidence type="ECO:0000256" key="15">
    <source>
        <dbReference type="SAM" id="MobiDB-lite"/>
    </source>
</evidence>
<feature type="domain" description="Cyclic nucleotide-binding" evidence="16">
    <location>
        <begin position="97"/>
        <end position="203"/>
    </location>
</feature>
<organism evidence="18 19">
    <name type="scientific">Ilex paraguariensis</name>
    <name type="common">yerba mate</name>
    <dbReference type="NCBI Taxonomy" id="185542"/>
    <lineage>
        <taxon>Eukaryota</taxon>
        <taxon>Viridiplantae</taxon>
        <taxon>Streptophyta</taxon>
        <taxon>Embryophyta</taxon>
        <taxon>Tracheophyta</taxon>
        <taxon>Spermatophyta</taxon>
        <taxon>Magnoliopsida</taxon>
        <taxon>eudicotyledons</taxon>
        <taxon>Gunneridae</taxon>
        <taxon>Pentapetalae</taxon>
        <taxon>asterids</taxon>
        <taxon>campanulids</taxon>
        <taxon>Aquifoliales</taxon>
        <taxon>Aquifoliaceae</taxon>
        <taxon>Ilex</taxon>
    </lineage>
</organism>
<dbReference type="SUPFAM" id="SSF51206">
    <property type="entry name" value="cAMP-binding domain-like"/>
    <property type="match status" value="1"/>
</dbReference>
<dbReference type="PROSITE" id="PS51490">
    <property type="entry name" value="KHA"/>
    <property type="match status" value="1"/>
</dbReference>
<dbReference type="CDD" id="cd00038">
    <property type="entry name" value="CAP_ED"/>
    <property type="match status" value="1"/>
</dbReference>
<comment type="caution">
    <text evidence="18">The sequence shown here is derived from an EMBL/GenBank/DDBJ whole genome shotgun (WGS) entry which is preliminary data.</text>
</comment>
<dbReference type="InterPro" id="IPR036770">
    <property type="entry name" value="Ankyrin_rpt-contain_sf"/>
</dbReference>
<comment type="domain">
    <text evidence="14">The KHA domain (rich in hydrophobic and acidic residues) present in the C-terminal part is likely to be important for tetramerization.</text>
</comment>
<dbReference type="PROSITE" id="PS50042">
    <property type="entry name" value="CNMP_BINDING_3"/>
    <property type="match status" value="1"/>
</dbReference>
<dbReference type="SMART" id="SM00100">
    <property type="entry name" value="cNMP"/>
    <property type="match status" value="1"/>
</dbReference>
<comment type="subcellular location">
    <subcellularLocation>
        <location evidence="1 14">Membrane</location>
        <topology evidence="1 14">Multi-pass membrane protein</topology>
    </subcellularLocation>
</comment>
<dbReference type="InterPro" id="IPR045319">
    <property type="entry name" value="KAT/AKT"/>
</dbReference>
<dbReference type="FunFam" id="2.60.120.10:FF:000074">
    <property type="entry name" value="Potassium channel KAT2"/>
    <property type="match status" value="1"/>
</dbReference>
<dbReference type="Proteomes" id="UP001642360">
    <property type="component" value="Unassembled WGS sequence"/>
</dbReference>
<dbReference type="PANTHER" id="PTHR45743:SF6">
    <property type="entry name" value="POTASSIUM CHANNEL KAT2"/>
    <property type="match status" value="1"/>
</dbReference>
<evidence type="ECO:0000256" key="8">
    <source>
        <dbReference type="ARBA" id="ARBA00022958"/>
    </source>
</evidence>
<keyword evidence="9" id="KW-1133">Transmembrane helix</keyword>
<keyword evidence="19" id="KW-1185">Reference proteome</keyword>
<protein>
    <recommendedName>
        <fullName evidence="14">Potassium channel</fullName>
    </recommendedName>
</protein>
<feature type="non-terminal residue" evidence="18">
    <location>
        <position position="1"/>
    </location>
</feature>
<evidence type="ECO:0000256" key="10">
    <source>
        <dbReference type="ARBA" id="ARBA00023065"/>
    </source>
</evidence>
<evidence type="ECO:0000256" key="12">
    <source>
        <dbReference type="ARBA" id="ARBA00023303"/>
    </source>
</evidence>
<dbReference type="AlphaFoldDB" id="A0ABC8U6Z7"/>
<evidence type="ECO:0000313" key="18">
    <source>
        <dbReference type="EMBL" id="CAK9177535.1"/>
    </source>
</evidence>
<evidence type="ECO:0000256" key="14">
    <source>
        <dbReference type="RuleBase" id="RU369015"/>
    </source>
</evidence>
<evidence type="ECO:0000256" key="2">
    <source>
        <dbReference type="ARBA" id="ARBA00007929"/>
    </source>
</evidence>
<evidence type="ECO:0000256" key="3">
    <source>
        <dbReference type="ARBA" id="ARBA00022448"/>
    </source>
</evidence>
<dbReference type="Gene3D" id="1.25.40.20">
    <property type="entry name" value="Ankyrin repeat-containing domain"/>
    <property type="match status" value="1"/>
</dbReference>
<keyword evidence="3 14" id="KW-0813">Transport</keyword>
<dbReference type="PROSITE" id="PS50088">
    <property type="entry name" value="ANK_REPEAT"/>
    <property type="match status" value="1"/>
</dbReference>
<keyword evidence="4 14" id="KW-0633">Potassium transport</keyword>
<dbReference type="InterPro" id="IPR000595">
    <property type="entry name" value="cNMP-bd_dom"/>
</dbReference>
<gene>
    <name evidence="18" type="ORF">ILEXP_LOCUS47423</name>
</gene>
<comment type="domain">
    <text evidence="14">The segment S4 is probably the voltage-sensor and is characterized by a series of positively charged amino acids. The pore-forming region H5 is enclosed by the transmembrane segments S5 and S6 in the Shaker-type (1P/6TM) and contains the GYGD signature motif which seems to be involved in potassium selectivity.</text>
</comment>
<feature type="repeat" description="ANK" evidence="13">
    <location>
        <begin position="281"/>
        <end position="313"/>
    </location>
</feature>
<proteinExistence type="inferred from homology"/>
<keyword evidence="12 14" id="KW-0407">Ion channel</keyword>
<dbReference type="InterPro" id="IPR018490">
    <property type="entry name" value="cNMP-bd_dom_sf"/>
</dbReference>
<dbReference type="GO" id="GO:0005249">
    <property type="term" value="F:voltage-gated potassium channel activity"/>
    <property type="evidence" value="ECO:0007669"/>
    <property type="project" value="UniProtKB-UniRule"/>
</dbReference>
<comment type="similarity">
    <text evidence="2 14">Belongs to the potassium channel family. Plant (TC 1.A.1.4) subfamily.</text>
</comment>
<keyword evidence="8 14" id="KW-0630">Potassium</keyword>
<accession>A0ABC8U6Z7</accession>
<evidence type="ECO:0000256" key="6">
    <source>
        <dbReference type="ARBA" id="ARBA00022826"/>
    </source>
</evidence>
<reference evidence="18 19" key="1">
    <citation type="submission" date="2024-02" db="EMBL/GenBank/DDBJ databases">
        <authorList>
            <person name="Vignale AGUSTIN F."/>
            <person name="Sosa J E."/>
            <person name="Modenutti C."/>
        </authorList>
    </citation>
    <scope>NUCLEOTIDE SEQUENCE [LARGE SCALE GENOMIC DNA]</scope>
</reference>
<evidence type="ECO:0000256" key="5">
    <source>
        <dbReference type="ARBA" id="ARBA00022692"/>
    </source>
</evidence>
<dbReference type="EMBL" id="CAUOFW020007068">
    <property type="protein sequence ID" value="CAK9177535.1"/>
    <property type="molecule type" value="Genomic_DNA"/>
</dbReference>
<dbReference type="InterPro" id="IPR002110">
    <property type="entry name" value="Ankyrin_rpt"/>
</dbReference>
<keyword evidence="13" id="KW-0040">ANK repeat</keyword>
<evidence type="ECO:0000259" key="17">
    <source>
        <dbReference type="PROSITE" id="PS51490"/>
    </source>
</evidence>